<dbReference type="Gene3D" id="3.40.50.300">
    <property type="entry name" value="P-loop containing nucleotide triphosphate hydrolases"/>
    <property type="match status" value="1"/>
</dbReference>
<evidence type="ECO:0000313" key="11">
    <source>
        <dbReference type="Proteomes" id="UP000049855"/>
    </source>
</evidence>
<keyword evidence="5 10" id="KW-0418">Kinase</keyword>
<evidence type="ECO:0000259" key="9">
    <source>
        <dbReference type="Pfam" id="PF13614"/>
    </source>
</evidence>
<feature type="domain" description="AAA" evidence="9">
    <location>
        <begin position="38"/>
        <end position="177"/>
    </location>
</feature>
<dbReference type="AlphaFoldDB" id="A0A0U1KTG0"/>
<keyword evidence="4" id="KW-0547">Nucleotide-binding</keyword>
<dbReference type="PANTHER" id="PTHR32309:SF13">
    <property type="entry name" value="FERRIC ENTEROBACTIN TRANSPORT PROTEIN FEPE"/>
    <property type="match status" value="1"/>
</dbReference>
<dbReference type="PANTHER" id="PTHR32309">
    <property type="entry name" value="TYROSINE-PROTEIN KINASE"/>
    <property type="match status" value="1"/>
</dbReference>
<gene>
    <name evidence="10" type="ORF">SpAn4DRAFT_1514</name>
</gene>
<protein>
    <recommendedName>
        <fullName evidence="2">non-specific protein-tyrosine kinase</fullName>
        <ecNumber evidence="2">2.7.10.2</ecNumber>
    </recommendedName>
</protein>
<dbReference type="InterPro" id="IPR025669">
    <property type="entry name" value="AAA_dom"/>
</dbReference>
<dbReference type="EMBL" id="CTRP01000003">
    <property type="protein sequence ID" value="CQR70545.1"/>
    <property type="molecule type" value="Genomic_DNA"/>
</dbReference>
<dbReference type="EC" id="2.7.10.2" evidence="2"/>
<dbReference type="InterPro" id="IPR050445">
    <property type="entry name" value="Bact_polysacc_biosynth/exp"/>
</dbReference>
<proteinExistence type="inferred from homology"/>
<accession>A0A0U1KTG0</accession>
<comment type="catalytic activity">
    <reaction evidence="8">
        <text>L-tyrosyl-[protein] + ATP = O-phospho-L-tyrosyl-[protein] + ADP + H(+)</text>
        <dbReference type="Rhea" id="RHEA:10596"/>
        <dbReference type="Rhea" id="RHEA-COMP:10136"/>
        <dbReference type="Rhea" id="RHEA-COMP:20101"/>
        <dbReference type="ChEBI" id="CHEBI:15378"/>
        <dbReference type="ChEBI" id="CHEBI:30616"/>
        <dbReference type="ChEBI" id="CHEBI:46858"/>
        <dbReference type="ChEBI" id="CHEBI:61978"/>
        <dbReference type="ChEBI" id="CHEBI:456216"/>
        <dbReference type="EC" id="2.7.10.2"/>
    </reaction>
</comment>
<dbReference type="NCBIfam" id="TIGR01007">
    <property type="entry name" value="eps_fam"/>
    <property type="match status" value="1"/>
</dbReference>
<reference evidence="11" key="1">
    <citation type="submission" date="2015-03" db="EMBL/GenBank/DDBJ databases">
        <authorList>
            <person name="Nijsse Bart"/>
        </authorList>
    </citation>
    <scope>NUCLEOTIDE SEQUENCE [LARGE SCALE GENOMIC DNA]</scope>
</reference>
<dbReference type="FunFam" id="3.40.50.300:FF:000527">
    <property type="entry name" value="Tyrosine-protein kinase etk"/>
    <property type="match status" value="1"/>
</dbReference>
<dbReference type="GO" id="GO:0042802">
    <property type="term" value="F:identical protein binding"/>
    <property type="evidence" value="ECO:0007669"/>
    <property type="project" value="UniProtKB-ARBA"/>
</dbReference>
<evidence type="ECO:0000256" key="5">
    <source>
        <dbReference type="ARBA" id="ARBA00022777"/>
    </source>
</evidence>
<evidence type="ECO:0000256" key="2">
    <source>
        <dbReference type="ARBA" id="ARBA00011903"/>
    </source>
</evidence>
<dbReference type="GO" id="GO:0005886">
    <property type="term" value="C:plasma membrane"/>
    <property type="evidence" value="ECO:0007669"/>
    <property type="project" value="TreeGrafter"/>
</dbReference>
<evidence type="ECO:0000256" key="7">
    <source>
        <dbReference type="ARBA" id="ARBA00023137"/>
    </source>
</evidence>
<keyword evidence="3 10" id="KW-0808">Transferase</keyword>
<dbReference type="InterPro" id="IPR005702">
    <property type="entry name" value="Wzc-like_C"/>
</dbReference>
<sequence length="246" mass="27296">MTQQRKLIVHEDAKSPIAEAYRTLRTNIQFARVDSDLRTIMFTSAGPGEGKSTTTANTAVAIAQTGKRVIIVDCDLRKPVQHKIFGKRNRGVTNILVEELTVKDLVQDTDIDNLKILTSGPIPPNPSELLGSYKMQEVIAALQEVADIVIIDAPPTVAVTDACVLASKVDGIVLVLDSKAIRPEMAQKAKENLLKANGCILGVILNRVEIEEEHAYYYYYYGDQKKIEKIRFGYILMRRKFGSTCS</sequence>
<organism evidence="10 11">
    <name type="scientific">Sporomusa ovata</name>
    <dbReference type="NCBI Taxonomy" id="2378"/>
    <lineage>
        <taxon>Bacteria</taxon>
        <taxon>Bacillati</taxon>
        <taxon>Bacillota</taxon>
        <taxon>Negativicutes</taxon>
        <taxon>Selenomonadales</taxon>
        <taxon>Sporomusaceae</taxon>
        <taxon>Sporomusa</taxon>
    </lineage>
</organism>
<dbReference type="GO" id="GO:0005524">
    <property type="term" value="F:ATP binding"/>
    <property type="evidence" value="ECO:0007669"/>
    <property type="project" value="UniProtKB-KW"/>
</dbReference>
<keyword evidence="6" id="KW-0067">ATP-binding</keyword>
<evidence type="ECO:0000256" key="4">
    <source>
        <dbReference type="ARBA" id="ARBA00022741"/>
    </source>
</evidence>
<comment type="similarity">
    <text evidence="1">Belongs to the CpsD/CapB family.</text>
</comment>
<dbReference type="GO" id="GO:0004715">
    <property type="term" value="F:non-membrane spanning protein tyrosine kinase activity"/>
    <property type="evidence" value="ECO:0007669"/>
    <property type="project" value="UniProtKB-EC"/>
</dbReference>
<evidence type="ECO:0000256" key="6">
    <source>
        <dbReference type="ARBA" id="ARBA00022840"/>
    </source>
</evidence>
<evidence type="ECO:0000313" key="10">
    <source>
        <dbReference type="EMBL" id="CQR70545.1"/>
    </source>
</evidence>
<name>A0A0U1KTG0_9FIRM</name>
<dbReference type="InterPro" id="IPR027417">
    <property type="entry name" value="P-loop_NTPase"/>
</dbReference>
<evidence type="ECO:0000256" key="3">
    <source>
        <dbReference type="ARBA" id="ARBA00022679"/>
    </source>
</evidence>
<dbReference type="Pfam" id="PF13614">
    <property type="entry name" value="AAA_31"/>
    <property type="match status" value="1"/>
</dbReference>
<dbReference type="SUPFAM" id="SSF52540">
    <property type="entry name" value="P-loop containing nucleoside triphosphate hydrolases"/>
    <property type="match status" value="1"/>
</dbReference>
<keyword evidence="7" id="KW-0829">Tyrosine-protein kinase</keyword>
<dbReference type="Proteomes" id="UP000049855">
    <property type="component" value="Unassembled WGS sequence"/>
</dbReference>
<keyword evidence="11" id="KW-1185">Reference proteome</keyword>
<dbReference type="CDD" id="cd05387">
    <property type="entry name" value="BY-kinase"/>
    <property type="match status" value="1"/>
</dbReference>
<evidence type="ECO:0000256" key="8">
    <source>
        <dbReference type="ARBA" id="ARBA00051245"/>
    </source>
</evidence>
<evidence type="ECO:0000256" key="1">
    <source>
        <dbReference type="ARBA" id="ARBA00007316"/>
    </source>
</evidence>
<dbReference type="RefSeq" id="WP_021169274.1">
    <property type="nucleotide sequence ID" value="NZ_CTRP01000003.1"/>
</dbReference>